<dbReference type="EMBL" id="VULR01000009">
    <property type="protein sequence ID" value="MSS43568.1"/>
    <property type="molecule type" value="Genomic_DNA"/>
</dbReference>
<feature type="binding site" evidence="16">
    <location>
        <position position="105"/>
    </location>
    <ligand>
        <name>Mg(2+)</name>
        <dbReference type="ChEBI" id="CHEBI:18420"/>
    </ligand>
</feature>
<dbReference type="Proteomes" id="UP001108123">
    <property type="component" value="Unassembled WGS sequence"/>
</dbReference>
<comment type="caution">
    <text evidence="19">The sequence shown here is derived from an EMBL/GenBank/DDBJ whole genome shotgun (WGS) entry which is preliminary data.</text>
</comment>
<dbReference type="Pfam" id="PF11798">
    <property type="entry name" value="IMS_HHH"/>
    <property type="match status" value="1"/>
</dbReference>
<dbReference type="GO" id="GO:0042276">
    <property type="term" value="P:error-prone translesion synthesis"/>
    <property type="evidence" value="ECO:0007669"/>
    <property type="project" value="TreeGrafter"/>
</dbReference>
<reference evidence="18" key="2">
    <citation type="submission" date="2022-01" db="EMBL/GenBank/DDBJ databases">
        <title>Collection of gut derived symbiotic bacterial strains cultured from healthy donors.</title>
        <authorList>
            <person name="Lin H."/>
            <person name="Kohout C."/>
            <person name="Waligurski E."/>
            <person name="Pamer E.G."/>
        </authorList>
    </citation>
    <scope>NUCLEOTIDE SEQUENCE</scope>
    <source>
        <strain evidence="18">MSK.14.39</strain>
    </source>
</reference>
<dbReference type="GO" id="GO:0006261">
    <property type="term" value="P:DNA-templated DNA replication"/>
    <property type="evidence" value="ECO:0007669"/>
    <property type="project" value="UniProtKB-UniRule"/>
</dbReference>
<dbReference type="RefSeq" id="WP_154484251.1">
    <property type="nucleotide sequence ID" value="NZ_JAHLOA010000009.1"/>
</dbReference>
<comment type="similarity">
    <text evidence="2 16">Belongs to the DNA polymerase type-Y family.</text>
</comment>
<dbReference type="EC" id="2.7.7.7" evidence="16"/>
<evidence type="ECO:0000256" key="12">
    <source>
        <dbReference type="ARBA" id="ARBA00022932"/>
    </source>
</evidence>
<dbReference type="Gene3D" id="3.30.70.270">
    <property type="match status" value="1"/>
</dbReference>
<dbReference type="FunFam" id="3.30.1490.100:FF:000004">
    <property type="entry name" value="DNA polymerase IV"/>
    <property type="match status" value="1"/>
</dbReference>
<keyword evidence="6 16" id="KW-0808">Transferase</keyword>
<dbReference type="GO" id="GO:0009432">
    <property type="term" value="P:SOS response"/>
    <property type="evidence" value="ECO:0007669"/>
    <property type="project" value="TreeGrafter"/>
</dbReference>
<keyword evidence="10 16" id="KW-0227">DNA damage</keyword>
<proteinExistence type="inferred from homology"/>
<comment type="subcellular location">
    <subcellularLocation>
        <location evidence="1 16">Cytoplasm</location>
    </subcellularLocation>
</comment>
<dbReference type="Gene3D" id="3.40.1170.60">
    <property type="match status" value="1"/>
</dbReference>
<evidence type="ECO:0000313" key="18">
    <source>
        <dbReference type="EMBL" id="MCG4565129.1"/>
    </source>
</evidence>
<keyword evidence="11 16" id="KW-0460">Magnesium</keyword>
<sequence length="351" mass="40030">MNNRSIIHVDMDAFYASVEERDNPSLKGKPIIVGGSLKNRGVVTTASYEARKYGVHSAMAIYKAKKLCPEGIFLPVNMAKYKEVSIEVHNIFKRYSRIIEPISIDEAFIDVTGKNPFFIAKNIKRDIKNELNLTASIGISVNKFLAKLASDLEKPDGFTVIRQEEAMEFLKPLPIRKLWGVGPKTEKELNRMGIYTIGDLQDYDIKVLVDRFGKKGRELSYFSKGIDNRPVEIDITTQSIGEEETFKEDISNVEILDHKLKEYSLNLSHKLELKGYLTKTITVKIKYEDFSTETRSSTLYIPTDDYLAIYNVSSSLLKNKFSFDKKVRLLGLTVSNFIYPNDPIQLSFHTK</sequence>
<dbReference type="SUPFAM" id="SSF56672">
    <property type="entry name" value="DNA/RNA polymerases"/>
    <property type="match status" value="1"/>
</dbReference>
<dbReference type="Gene3D" id="1.10.150.20">
    <property type="entry name" value="5' to 3' exonuclease, C-terminal subdomain"/>
    <property type="match status" value="1"/>
</dbReference>
<evidence type="ECO:0000256" key="13">
    <source>
        <dbReference type="ARBA" id="ARBA00023125"/>
    </source>
</evidence>
<gene>
    <name evidence="16 19" type="primary">dinB</name>
    <name evidence="19" type="ORF">FYJ27_07495</name>
    <name evidence="18" type="ORF">L0P62_06685</name>
</gene>
<feature type="active site" evidence="16">
    <location>
        <position position="106"/>
    </location>
</feature>
<evidence type="ECO:0000256" key="6">
    <source>
        <dbReference type="ARBA" id="ARBA00022679"/>
    </source>
</evidence>
<dbReference type="PANTHER" id="PTHR11076">
    <property type="entry name" value="DNA REPAIR POLYMERASE UMUC / TRANSFERASE FAMILY MEMBER"/>
    <property type="match status" value="1"/>
</dbReference>
<evidence type="ECO:0000256" key="11">
    <source>
        <dbReference type="ARBA" id="ARBA00022842"/>
    </source>
</evidence>
<dbReference type="Pfam" id="PF00817">
    <property type="entry name" value="IMS"/>
    <property type="match status" value="1"/>
</dbReference>
<evidence type="ECO:0000313" key="19">
    <source>
        <dbReference type="EMBL" id="MSS43568.1"/>
    </source>
</evidence>
<reference evidence="19 20" key="1">
    <citation type="submission" date="2019-08" db="EMBL/GenBank/DDBJ databases">
        <title>In-depth cultivation of the pig gut microbiome towards novel bacterial diversity and tailored functional studies.</title>
        <authorList>
            <person name="Wylensek D."/>
            <person name="Hitch T.C.A."/>
            <person name="Clavel T."/>
        </authorList>
    </citation>
    <scope>NUCLEOTIDE SEQUENCE [LARGE SCALE GENOMIC DNA]</scope>
    <source>
        <strain evidence="19 20">Med78-601-WT-4W-RMD-3</strain>
    </source>
</reference>
<name>A0A844FI04_9FIRM</name>
<evidence type="ECO:0000256" key="4">
    <source>
        <dbReference type="ARBA" id="ARBA00022457"/>
    </source>
</evidence>
<evidence type="ECO:0000256" key="15">
    <source>
        <dbReference type="ARBA" id="ARBA00049244"/>
    </source>
</evidence>
<evidence type="ECO:0000256" key="8">
    <source>
        <dbReference type="ARBA" id="ARBA00022705"/>
    </source>
</evidence>
<keyword evidence="4 16" id="KW-0515">Mutator protein</keyword>
<dbReference type="InterPro" id="IPR022880">
    <property type="entry name" value="DNApol_IV"/>
</dbReference>
<dbReference type="InterPro" id="IPR036775">
    <property type="entry name" value="DNA_pol_Y-fam_lit_finger_sf"/>
</dbReference>
<dbReference type="Gene3D" id="3.30.1490.100">
    <property type="entry name" value="DNA polymerase, Y-family, little finger domain"/>
    <property type="match status" value="1"/>
</dbReference>
<evidence type="ECO:0000256" key="3">
    <source>
        <dbReference type="ARBA" id="ARBA00011245"/>
    </source>
</evidence>
<dbReference type="NCBIfam" id="NF010731">
    <property type="entry name" value="PRK14133.1"/>
    <property type="match status" value="1"/>
</dbReference>
<keyword evidence="14 16" id="KW-0234">DNA repair</keyword>
<dbReference type="InterPro" id="IPR043128">
    <property type="entry name" value="Rev_trsase/Diguanyl_cyclase"/>
</dbReference>
<evidence type="ECO:0000256" key="2">
    <source>
        <dbReference type="ARBA" id="ARBA00010945"/>
    </source>
</evidence>
<dbReference type="PANTHER" id="PTHR11076:SF33">
    <property type="entry name" value="DNA POLYMERASE KAPPA"/>
    <property type="match status" value="1"/>
</dbReference>
<comment type="function">
    <text evidence="16">Poorly processive, error-prone DNA polymerase involved in untargeted mutagenesis. Copies undamaged DNA at stalled replication forks, which arise in vivo from mismatched or misaligned primer ends. These misaligned primers can be extended by PolIV. Exhibits no 3'-5' exonuclease (proofreading) activity. May be involved in translesional synthesis, in conjunction with the beta clamp from PolIII.</text>
</comment>
<comment type="subunit">
    <text evidence="3 16">Monomer.</text>
</comment>
<dbReference type="InterPro" id="IPR043502">
    <property type="entry name" value="DNA/RNA_pol_sf"/>
</dbReference>
<evidence type="ECO:0000313" key="21">
    <source>
        <dbReference type="Proteomes" id="UP001108123"/>
    </source>
</evidence>
<dbReference type="PROSITE" id="PS50173">
    <property type="entry name" value="UMUC"/>
    <property type="match status" value="1"/>
</dbReference>
<dbReference type="InterPro" id="IPR050116">
    <property type="entry name" value="DNA_polymerase-Y"/>
</dbReference>
<keyword evidence="7 16" id="KW-0548">Nucleotidyltransferase</keyword>
<dbReference type="GO" id="GO:0005829">
    <property type="term" value="C:cytosol"/>
    <property type="evidence" value="ECO:0007669"/>
    <property type="project" value="TreeGrafter"/>
</dbReference>
<feature type="binding site" evidence="16">
    <location>
        <position position="10"/>
    </location>
    <ligand>
        <name>Mg(2+)</name>
        <dbReference type="ChEBI" id="CHEBI:18420"/>
    </ligand>
</feature>
<dbReference type="InterPro" id="IPR024728">
    <property type="entry name" value="PolY_HhH_motif"/>
</dbReference>
<dbReference type="InterPro" id="IPR017961">
    <property type="entry name" value="DNA_pol_Y-fam_little_finger"/>
</dbReference>
<dbReference type="GO" id="GO:0000287">
    <property type="term" value="F:magnesium ion binding"/>
    <property type="evidence" value="ECO:0007669"/>
    <property type="project" value="UniProtKB-UniRule"/>
</dbReference>
<accession>A0A844FI04</accession>
<dbReference type="FunFam" id="3.40.1170.60:FF:000001">
    <property type="entry name" value="DNA polymerase IV"/>
    <property type="match status" value="1"/>
</dbReference>
<organism evidence="19 20">
    <name type="scientific">Anaerosalibacter bizertensis</name>
    <dbReference type="NCBI Taxonomy" id="932217"/>
    <lineage>
        <taxon>Bacteria</taxon>
        <taxon>Bacillati</taxon>
        <taxon>Bacillota</taxon>
        <taxon>Tissierellia</taxon>
        <taxon>Tissierellales</taxon>
        <taxon>Sporanaerobacteraceae</taxon>
        <taxon>Anaerosalibacter</taxon>
    </lineage>
</organism>
<dbReference type="SUPFAM" id="SSF100879">
    <property type="entry name" value="Lesion bypass DNA polymerase (Y-family), little finger domain"/>
    <property type="match status" value="1"/>
</dbReference>
<dbReference type="Pfam" id="PF11799">
    <property type="entry name" value="IMS_C"/>
    <property type="match status" value="1"/>
</dbReference>
<dbReference type="InterPro" id="IPR001126">
    <property type="entry name" value="UmuC"/>
</dbReference>
<comment type="catalytic activity">
    <reaction evidence="15 16">
        <text>DNA(n) + a 2'-deoxyribonucleoside 5'-triphosphate = DNA(n+1) + diphosphate</text>
        <dbReference type="Rhea" id="RHEA:22508"/>
        <dbReference type="Rhea" id="RHEA-COMP:17339"/>
        <dbReference type="Rhea" id="RHEA-COMP:17340"/>
        <dbReference type="ChEBI" id="CHEBI:33019"/>
        <dbReference type="ChEBI" id="CHEBI:61560"/>
        <dbReference type="ChEBI" id="CHEBI:173112"/>
        <dbReference type="EC" id="2.7.7.7"/>
    </reaction>
</comment>
<comment type="cofactor">
    <cofactor evidence="16">
        <name>Mg(2+)</name>
        <dbReference type="ChEBI" id="CHEBI:18420"/>
    </cofactor>
    <text evidence="16">Binds 2 magnesium ions per subunit.</text>
</comment>
<evidence type="ECO:0000256" key="14">
    <source>
        <dbReference type="ARBA" id="ARBA00023204"/>
    </source>
</evidence>
<evidence type="ECO:0000256" key="1">
    <source>
        <dbReference type="ARBA" id="ARBA00004496"/>
    </source>
</evidence>
<evidence type="ECO:0000259" key="17">
    <source>
        <dbReference type="PROSITE" id="PS50173"/>
    </source>
</evidence>
<dbReference type="NCBIfam" id="NF002677">
    <property type="entry name" value="PRK02406.1"/>
    <property type="match status" value="1"/>
</dbReference>
<dbReference type="AlphaFoldDB" id="A0A844FI04"/>
<evidence type="ECO:0000256" key="16">
    <source>
        <dbReference type="HAMAP-Rule" id="MF_01113"/>
    </source>
</evidence>
<keyword evidence="8 16" id="KW-0235">DNA replication</keyword>
<dbReference type="Proteomes" id="UP000462760">
    <property type="component" value="Unassembled WGS sequence"/>
</dbReference>
<evidence type="ECO:0000256" key="9">
    <source>
        <dbReference type="ARBA" id="ARBA00022723"/>
    </source>
</evidence>
<dbReference type="GO" id="GO:0003684">
    <property type="term" value="F:damaged DNA binding"/>
    <property type="evidence" value="ECO:0007669"/>
    <property type="project" value="InterPro"/>
</dbReference>
<evidence type="ECO:0000256" key="7">
    <source>
        <dbReference type="ARBA" id="ARBA00022695"/>
    </source>
</evidence>
<dbReference type="OrthoDB" id="9808813at2"/>
<feature type="domain" description="UmuC" evidence="17">
    <location>
        <begin position="6"/>
        <end position="182"/>
    </location>
</feature>
<protein>
    <recommendedName>
        <fullName evidence="16">DNA polymerase IV</fullName>
        <shortName evidence="16">Pol IV</shortName>
        <ecNumber evidence="16">2.7.7.7</ecNumber>
    </recommendedName>
</protein>
<evidence type="ECO:0000256" key="5">
    <source>
        <dbReference type="ARBA" id="ARBA00022490"/>
    </source>
</evidence>
<dbReference type="CDD" id="cd03586">
    <property type="entry name" value="PolY_Pol_IV_kappa"/>
    <property type="match status" value="1"/>
</dbReference>
<keyword evidence="21" id="KW-1185">Reference proteome</keyword>
<evidence type="ECO:0000313" key="20">
    <source>
        <dbReference type="Proteomes" id="UP000462760"/>
    </source>
</evidence>
<keyword evidence="12 16" id="KW-0239">DNA-directed DNA polymerase</keyword>
<evidence type="ECO:0000256" key="10">
    <source>
        <dbReference type="ARBA" id="ARBA00022763"/>
    </source>
</evidence>
<dbReference type="HAMAP" id="MF_01113">
    <property type="entry name" value="DNApol_IV"/>
    <property type="match status" value="1"/>
</dbReference>
<keyword evidence="9 16" id="KW-0479">Metal-binding</keyword>
<dbReference type="GO" id="GO:0006281">
    <property type="term" value="P:DNA repair"/>
    <property type="evidence" value="ECO:0007669"/>
    <property type="project" value="UniProtKB-UniRule"/>
</dbReference>
<keyword evidence="5 16" id="KW-0963">Cytoplasm</keyword>
<dbReference type="EMBL" id="JAKNID010000021">
    <property type="protein sequence ID" value="MCG4565129.1"/>
    <property type="molecule type" value="Genomic_DNA"/>
</dbReference>
<feature type="site" description="Substrate discrimination" evidence="16">
    <location>
        <position position="15"/>
    </location>
</feature>
<dbReference type="GO" id="GO:0003887">
    <property type="term" value="F:DNA-directed DNA polymerase activity"/>
    <property type="evidence" value="ECO:0007669"/>
    <property type="project" value="UniProtKB-UniRule"/>
</dbReference>
<keyword evidence="13 16" id="KW-0238">DNA-binding</keyword>